<dbReference type="PANTHER" id="PTHR40448:SF1">
    <property type="entry name" value="TWO-COMPONENT SENSOR HISTIDINE KINASE"/>
    <property type="match status" value="1"/>
</dbReference>
<gene>
    <name evidence="3" type="ORF">bsdtb5_07190</name>
</gene>
<dbReference type="Gene3D" id="3.30.565.10">
    <property type="entry name" value="Histidine kinase-like ATPase, C-terminal domain"/>
    <property type="match status" value="1"/>
</dbReference>
<feature type="transmembrane region" description="Helical" evidence="1">
    <location>
        <begin position="197"/>
        <end position="217"/>
    </location>
</feature>
<evidence type="ECO:0000259" key="2">
    <source>
        <dbReference type="Pfam" id="PF14501"/>
    </source>
</evidence>
<dbReference type="CDD" id="cd16935">
    <property type="entry name" value="HATPase_AgrC-ComD-like"/>
    <property type="match status" value="1"/>
</dbReference>
<dbReference type="SUPFAM" id="SSF55874">
    <property type="entry name" value="ATPase domain of HSP90 chaperone/DNA topoisomerase II/histidine kinase"/>
    <property type="match status" value="1"/>
</dbReference>
<dbReference type="AlphaFoldDB" id="A0A7R7EIM5"/>
<reference evidence="3 4" key="1">
    <citation type="submission" date="2020-11" db="EMBL/GenBank/DDBJ databases">
        <title>Draft genome sequencing of a Lachnospiraceae strain isolated from anoxic soil subjected to BSD treatment.</title>
        <authorList>
            <person name="Uek A."/>
            <person name="Tonouchi A."/>
        </authorList>
    </citation>
    <scope>NUCLEOTIDE SEQUENCE [LARGE SCALE GENOMIC DNA]</scope>
    <source>
        <strain evidence="3 4">TB5</strain>
    </source>
</reference>
<feature type="transmembrane region" description="Helical" evidence="1">
    <location>
        <begin position="77"/>
        <end position="98"/>
    </location>
</feature>
<dbReference type="EMBL" id="AP024169">
    <property type="protein sequence ID" value="BCN29424.1"/>
    <property type="molecule type" value="Genomic_DNA"/>
</dbReference>
<protein>
    <submittedName>
        <fullName evidence="3">Sensor histidine kinase</fullName>
    </submittedName>
</protein>
<feature type="domain" description="Sensor histidine kinase NatK-like C-terminal" evidence="2">
    <location>
        <begin position="383"/>
        <end position="491"/>
    </location>
</feature>
<dbReference type="InterPro" id="IPR036890">
    <property type="entry name" value="HATPase_C_sf"/>
</dbReference>
<keyword evidence="4" id="KW-1185">Reference proteome</keyword>
<dbReference type="GO" id="GO:0042802">
    <property type="term" value="F:identical protein binding"/>
    <property type="evidence" value="ECO:0007669"/>
    <property type="project" value="TreeGrafter"/>
</dbReference>
<name>A0A7R7EIM5_9FIRM</name>
<feature type="transmembrane region" description="Helical" evidence="1">
    <location>
        <begin position="37"/>
        <end position="56"/>
    </location>
</feature>
<keyword evidence="1" id="KW-0812">Transmembrane</keyword>
<proteinExistence type="predicted"/>
<evidence type="ECO:0000256" key="1">
    <source>
        <dbReference type="SAM" id="Phobius"/>
    </source>
</evidence>
<dbReference type="GO" id="GO:0016301">
    <property type="term" value="F:kinase activity"/>
    <property type="evidence" value="ECO:0007669"/>
    <property type="project" value="UniProtKB-KW"/>
</dbReference>
<sequence>MVEIINRVIEIVEYSIEGLLLYYYMKDYVLSKKMWKYAHIVLILQYMGIQVFLHSASSVRRLLYGKDMIIESSRQSIIVLAVSLFFTLIFTLVLTKGRNLVKMYLVLTFYSIMELCRFIIYSIMIIVTDRWVHLAVFLFERKFIKNFASLQRLLEINQFLFNNMFSIGMCLLLWFILKRHKYYLSYIKNQLANQELLFLSIPSLVGLILAILLRSILFIKRDGKMYDLYSNNAQMYFIVPAIILLCLISIVLSSKVLKELVEYHEEKKLRMIYENQMSDMKKHIEDMEQLYDGIRGMKHDLKNYTFEIEALLSLEKEDHGEYQSEINQYLQGIYTSLDKFDMKYKTGNPIIDVVLNRKYQQAKENEITFTSNLIYPKNLNISAFDLSIILNNALDNALEACMNRRLRIDKNDTFITLNAYQKGKMFFIEVNNNFHGSIKYQDHKKELATTKTDQGIHGMGIKNIRNCADKYFGELLIEVKEDVFQLTIMLQG</sequence>
<dbReference type="Proteomes" id="UP000595897">
    <property type="component" value="Chromosome"/>
</dbReference>
<organism evidence="3 4">
    <name type="scientific">Anaeromicropila herbilytica</name>
    <dbReference type="NCBI Taxonomy" id="2785025"/>
    <lineage>
        <taxon>Bacteria</taxon>
        <taxon>Bacillati</taxon>
        <taxon>Bacillota</taxon>
        <taxon>Clostridia</taxon>
        <taxon>Lachnospirales</taxon>
        <taxon>Lachnospiraceae</taxon>
        <taxon>Anaeromicropila</taxon>
    </lineage>
</organism>
<dbReference type="RefSeq" id="WP_271714703.1">
    <property type="nucleotide sequence ID" value="NZ_AP024169.1"/>
</dbReference>
<keyword evidence="1" id="KW-0472">Membrane</keyword>
<keyword evidence="1" id="KW-1133">Transmembrane helix</keyword>
<dbReference type="KEGG" id="ahb:bsdtb5_07190"/>
<dbReference type="PANTHER" id="PTHR40448">
    <property type="entry name" value="TWO-COMPONENT SENSOR HISTIDINE KINASE"/>
    <property type="match status" value="1"/>
</dbReference>
<accession>A0A7R7EIM5</accession>
<evidence type="ECO:0000313" key="4">
    <source>
        <dbReference type="Proteomes" id="UP000595897"/>
    </source>
</evidence>
<dbReference type="InterPro" id="IPR032834">
    <property type="entry name" value="NatK-like_C"/>
</dbReference>
<feature type="transmembrane region" description="Helical" evidence="1">
    <location>
        <begin position="237"/>
        <end position="257"/>
    </location>
</feature>
<keyword evidence="3" id="KW-0808">Transferase</keyword>
<keyword evidence="3" id="KW-0418">Kinase</keyword>
<dbReference type="Pfam" id="PF14501">
    <property type="entry name" value="HATPase_c_5"/>
    <property type="match status" value="1"/>
</dbReference>
<feature type="transmembrane region" description="Helical" evidence="1">
    <location>
        <begin position="159"/>
        <end position="177"/>
    </location>
</feature>
<evidence type="ECO:0000313" key="3">
    <source>
        <dbReference type="EMBL" id="BCN29424.1"/>
    </source>
</evidence>